<proteinExistence type="predicted"/>
<dbReference type="Pfam" id="PF05359">
    <property type="entry name" value="DUF748"/>
    <property type="match status" value="1"/>
</dbReference>
<accession>A0AAU7ZL40</accession>
<dbReference type="EMBL" id="CP132942">
    <property type="protein sequence ID" value="XCB31653.1"/>
    <property type="molecule type" value="Genomic_DNA"/>
</dbReference>
<sequence length="538" mass="56616">MKKSVKIVLAAAIALPVVVAAAIPFFVNANTFRPKIESRLSTALSRKVTLGNLSLSLTKGRLEADDLTIAEDPKFGQTPFFTAKLLHIGVQMKPLIFHHELLIRSFEVDAPQIHLIRAEDGTWNFSTLSHGTDRLDTTRPTSLPDLPVDRIIIKDGNATIETLPSQKNPQVYDHLNVTVEHFSLAQPFPFRVSASLPGDGKVDVSGTVGPINPQDAASTAFDTQVKIQHLDPVTAGYVDPAAGVSTIAGLDAHFVSDGTNVTSNGKVHAEHLIILKGGKAAPLPLDLSYQIVHSLKSNSGQVSDLVFQTGAIAIHIKGNYQLTANVPVLDLKLLAQSVPLNDLQALMPAVGVKLPNNATLKGGTLSADFTIKGSPTDNVIVGSYEIKNTTLVGYDIGSKIAGIAALGGIKTGDTAVIDVSRANVRITKSGSESTKIYSVLPALGVSTGSGTVSPSGQLNFHLISKVTNAKGLNKVGINLLTKMNSTSDAAKPSNASGIPITITGTAEEPVITADVNGLMKGNAATIKKKLSKLFGKKE</sequence>
<dbReference type="InterPro" id="IPR052894">
    <property type="entry name" value="AsmA-related"/>
</dbReference>
<gene>
    <name evidence="1" type="ORF">RBB77_14470</name>
</gene>
<dbReference type="PANTHER" id="PTHR30441">
    <property type="entry name" value="DUF748 DOMAIN-CONTAINING PROTEIN"/>
    <property type="match status" value="1"/>
</dbReference>
<protein>
    <submittedName>
        <fullName evidence="1">AsmA family protein</fullName>
    </submittedName>
</protein>
<dbReference type="AlphaFoldDB" id="A0AAU7ZL40"/>
<dbReference type="InterPro" id="IPR008023">
    <property type="entry name" value="DUF748"/>
</dbReference>
<dbReference type="PANTHER" id="PTHR30441:SF8">
    <property type="entry name" value="DUF748 DOMAIN-CONTAINING PROTEIN"/>
    <property type="match status" value="1"/>
</dbReference>
<name>A0AAU7ZL40_9BACT</name>
<reference evidence="1" key="2">
    <citation type="journal article" date="2024" name="Environ. Microbiol.">
        <title>Genome analysis and description of Tunturibacter gen. nov. expands the diversity of Terriglobia in tundra soils.</title>
        <authorList>
            <person name="Messyasz A."/>
            <person name="Mannisto M.K."/>
            <person name="Kerkhof L.J."/>
            <person name="Haggblom M.M."/>
        </authorList>
    </citation>
    <scope>NUCLEOTIDE SEQUENCE</scope>
    <source>
        <strain evidence="1">X5P6</strain>
    </source>
</reference>
<dbReference type="GO" id="GO:0005886">
    <property type="term" value="C:plasma membrane"/>
    <property type="evidence" value="ECO:0007669"/>
    <property type="project" value="TreeGrafter"/>
</dbReference>
<dbReference type="RefSeq" id="WP_353062498.1">
    <property type="nucleotide sequence ID" value="NZ_CP132942.1"/>
</dbReference>
<dbReference type="GO" id="GO:0090313">
    <property type="term" value="P:regulation of protein targeting to membrane"/>
    <property type="evidence" value="ECO:0007669"/>
    <property type="project" value="TreeGrafter"/>
</dbReference>
<organism evidence="1">
    <name type="scientific">Tunturiibacter psychrotolerans</name>
    <dbReference type="NCBI Taxonomy" id="3069686"/>
    <lineage>
        <taxon>Bacteria</taxon>
        <taxon>Pseudomonadati</taxon>
        <taxon>Acidobacteriota</taxon>
        <taxon>Terriglobia</taxon>
        <taxon>Terriglobales</taxon>
        <taxon>Acidobacteriaceae</taxon>
        <taxon>Tunturiibacter</taxon>
    </lineage>
</organism>
<reference evidence="1" key="1">
    <citation type="submission" date="2023-08" db="EMBL/GenBank/DDBJ databases">
        <authorList>
            <person name="Messyasz A."/>
            <person name="Mannisto M.K."/>
            <person name="Kerkhof L.J."/>
            <person name="Haggblom M."/>
        </authorList>
    </citation>
    <scope>NUCLEOTIDE SEQUENCE</scope>
    <source>
        <strain evidence="1">X5P6</strain>
    </source>
</reference>
<evidence type="ECO:0000313" key="1">
    <source>
        <dbReference type="EMBL" id="XCB31653.1"/>
    </source>
</evidence>
<dbReference type="KEGG" id="tpsc:RBB77_14470"/>